<feature type="chain" id="PRO_5035458130" evidence="7">
    <location>
        <begin position="31"/>
        <end position="634"/>
    </location>
</feature>
<organism evidence="9 10">
    <name type="scientific">Branchiostoma lanceolatum</name>
    <name type="common">Common lancelet</name>
    <name type="synonym">Amphioxus lanceolatum</name>
    <dbReference type="NCBI Taxonomy" id="7740"/>
    <lineage>
        <taxon>Eukaryota</taxon>
        <taxon>Metazoa</taxon>
        <taxon>Chordata</taxon>
        <taxon>Cephalochordata</taxon>
        <taxon>Leptocardii</taxon>
        <taxon>Amphioxiformes</taxon>
        <taxon>Branchiostomatidae</taxon>
        <taxon>Branchiostoma</taxon>
    </lineage>
</organism>
<keyword evidence="10" id="KW-1185">Reference proteome</keyword>
<dbReference type="SMART" id="SM00013">
    <property type="entry name" value="LRRNT"/>
    <property type="match status" value="1"/>
</dbReference>
<dbReference type="Pfam" id="PF13855">
    <property type="entry name" value="LRR_8"/>
    <property type="match status" value="3"/>
</dbReference>
<dbReference type="PROSITE" id="PS51450">
    <property type="entry name" value="LRR"/>
    <property type="match status" value="4"/>
</dbReference>
<reference evidence="9" key="1">
    <citation type="submission" date="2022-01" db="EMBL/GenBank/DDBJ databases">
        <authorList>
            <person name="Braso-Vives M."/>
        </authorList>
    </citation>
    <scope>NUCLEOTIDE SEQUENCE</scope>
</reference>
<evidence type="ECO:0000256" key="1">
    <source>
        <dbReference type="ARBA" id="ARBA00022614"/>
    </source>
</evidence>
<dbReference type="PROSITE" id="PS50835">
    <property type="entry name" value="IG_LIKE"/>
    <property type="match status" value="1"/>
</dbReference>
<dbReference type="OrthoDB" id="1055097at2759"/>
<proteinExistence type="predicted"/>
<dbReference type="PANTHER" id="PTHR24369:SF212">
    <property type="entry name" value="LEUCINE-RICH REPEAT-CONTAINING PROTEIN 4B-LIKE"/>
    <property type="match status" value="1"/>
</dbReference>
<feature type="transmembrane region" description="Helical" evidence="6">
    <location>
        <begin position="511"/>
        <end position="534"/>
    </location>
</feature>
<keyword evidence="3" id="KW-0677">Repeat</keyword>
<dbReference type="InterPro" id="IPR003598">
    <property type="entry name" value="Ig_sub2"/>
</dbReference>
<dbReference type="SMART" id="SM00408">
    <property type="entry name" value="IGc2"/>
    <property type="match status" value="1"/>
</dbReference>
<dbReference type="SMART" id="SM00082">
    <property type="entry name" value="LRRCT"/>
    <property type="match status" value="1"/>
</dbReference>
<evidence type="ECO:0000259" key="8">
    <source>
        <dbReference type="PROSITE" id="PS50835"/>
    </source>
</evidence>
<feature type="region of interest" description="Disordered" evidence="5">
    <location>
        <begin position="479"/>
        <end position="501"/>
    </location>
</feature>
<keyword evidence="1" id="KW-0433">Leucine-rich repeat</keyword>
<keyword evidence="2 7" id="KW-0732">Signal</keyword>
<keyword evidence="6" id="KW-1133">Transmembrane helix</keyword>
<dbReference type="InterPro" id="IPR000372">
    <property type="entry name" value="LRRNT"/>
</dbReference>
<dbReference type="InterPro" id="IPR036179">
    <property type="entry name" value="Ig-like_dom_sf"/>
</dbReference>
<evidence type="ECO:0000256" key="5">
    <source>
        <dbReference type="SAM" id="MobiDB-lite"/>
    </source>
</evidence>
<keyword evidence="4" id="KW-1015">Disulfide bond</keyword>
<dbReference type="InterPro" id="IPR032675">
    <property type="entry name" value="LRR_dom_sf"/>
</dbReference>
<evidence type="ECO:0000256" key="2">
    <source>
        <dbReference type="ARBA" id="ARBA00022729"/>
    </source>
</evidence>
<dbReference type="Proteomes" id="UP000838412">
    <property type="component" value="Chromosome 8"/>
</dbReference>
<accession>A0A8K0ADM7</accession>
<dbReference type="InterPro" id="IPR013783">
    <property type="entry name" value="Ig-like_fold"/>
</dbReference>
<evidence type="ECO:0000313" key="9">
    <source>
        <dbReference type="EMBL" id="CAH1272510.1"/>
    </source>
</evidence>
<dbReference type="GO" id="GO:0005886">
    <property type="term" value="C:plasma membrane"/>
    <property type="evidence" value="ECO:0007669"/>
    <property type="project" value="TreeGrafter"/>
</dbReference>
<feature type="domain" description="Ig-like" evidence="8">
    <location>
        <begin position="308"/>
        <end position="422"/>
    </location>
</feature>
<feature type="signal peptide" evidence="7">
    <location>
        <begin position="1"/>
        <end position="30"/>
    </location>
</feature>
<dbReference type="InterPro" id="IPR003599">
    <property type="entry name" value="Ig_sub"/>
</dbReference>
<dbReference type="SUPFAM" id="SSF48726">
    <property type="entry name" value="Immunoglobulin"/>
    <property type="match status" value="1"/>
</dbReference>
<protein>
    <submittedName>
        <fullName evidence="9">LRRC4B protein</fullName>
    </submittedName>
</protein>
<keyword evidence="6" id="KW-0812">Transmembrane</keyword>
<gene>
    <name evidence="9" type="primary">LRRC4B</name>
    <name evidence="9" type="ORF">BLAG_LOCUS24138</name>
</gene>
<dbReference type="InterPro" id="IPR003591">
    <property type="entry name" value="Leu-rich_rpt_typical-subtyp"/>
</dbReference>
<dbReference type="InterPro" id="IPR050541">
    <property type="entry name" value="LRR_TM_domain-containing"/>
</dbReference>
<dbReference type="SMART" id="SM00409">
    <property type="entry name" value="IG"/>
    <property type="match status" value="1"/>
</dbReference>
<dbReference type="Gene3D" id="2.60.40.10">
    <property type="entry name" value="Immunoglobulins"/>
    <property type="match status" value="1"/>
</dbReference>
<name>A0A8K0ADM7_BRALA</name>
<evidence type="ECO:0000256" key="6">
    <source>
        <dbReference type="SAM" id="Phobius"/>
    </source>
</evidence>
<evidence type="ECO:0000256" key="7">
    <source>
        <dbReference type="SAM" id="SignalP"/>
    </source>
</evidence>
<dbReference type="Pfam" id="PF13927">
    <property type="entry name" value="Ig_3"/>
    <property type="match status" value="1"/>
</dbReference>
<keyword evidence="6" id="KW-0472">Membrane</keyword>
<evidence type="ECO:0000256" key="4">
    <source>
        <dbReference type="ARBA" id="ARBA00023157"/>
    </source>
</evidence>
<dbReference type="InterPro" id="IPR001611">
    <property type="entry name" value="Leu-rich_rpt"/>
</dbReference>
<dbReference type="Gene3D" id="3.80.10.10">
    <property type="entry name" value="Ribonuclease Inhibitor"/>
    <property type="match status" value="1"/>
</dbReference>
<evidence type="ECO:0000313" key="10">
    <source>
        <dbReference type="Proteomes" id="UP000838412"/>
    </source>
</evidence>
<dbReference type="PANTHER" id="PTHR24369">
    <property type="entry name" value="ANTIGEN BSP, PUTATIVE-RELATED"/>
    <property type="match status" value="1"/>
</dbReference>
<dbReference type="EMBL" id="OV696693">
    <property type="protein sequence ID" value="CAH1272510.1"/>
    <property type="molecule type" value="Genomic_DNA"/>
</dbReference>
<dbReference type="InterPro" id="IPR000483">
    <property type="entry name" value="Cys-rich_flank_reg_C"/>
</dbReference>
<dbReference type="InterPro" id="IPR007110">
    <property type="entry name" value="Ig-like_dom"/>
</dbReference>
<dbReference type="AlphaFoldDB" id="A0A8K0ADM7"/>
<dbReference type="SUPFAM" id="SSF52058">
    <property type="entry name" value="L domain-like"/>
    <property type="match status" value="1"/>
</dbReference>
<dbReference type="SMART" id="SM00369">
    <property type="entry name" value="LRR_TYP"/>
    <property type="match status" value="7"/>
</dbReference>
<sequence>MVVALASLYKSEMLLTVLLVMLMTPRTVFSTRSCPRVCVCSGSHFYVDCGDRGLTKVPKFVPYVVQSFTLPNNNITRLGVDQFVSLQQLEILQLSDNIISDIDDGAFSNLTKLETLELHNNRLTSVPSAAFTSLVGLRELWIGKNPIGSLQANAFSPLQRLRFLDLGQLGRLQTVSKDAFAGLTRLVYLNMAMSNLKSVPYLQYLTSLEELDLSGNYIEVLRTEDFLNLTTLRRLALVFSSVKTIQVDSFNDLSRVQELDLSYNNLTTLPPELTYSLYSLRKIDLSENPWNCTCELSWLVDWLGVHVPNRTVDSIGTCEAPVSLQGTALVNLQQYMLQCTDENGTNPRLEVPEGDSASLYCNDGKAREVSWITPNGTVMSHGSYKVRVRVFNDGSLNITSVTMSDSGLYRCMSDKTSSSKWSGTILKVIPRKPKSSSSTDFPVPGTPVESFTISTNSCEPVTKMDIGGQNKSFEENITASPPVNVIPGGNGETDDDADYESGKEPVDHKKYIISSIVSLISFGFLMWTVCFLCARCTRARKRRKKKKAAARGQCSDSNSCNSISNHMPAVVDVYGVGTSGDSPCKGNCATLKTFGEKGGVKIDIHEIPSVKNISPSKSKSTLTTFVDSSMETIV</sequence>
<evidence type="ECO:0000256" key="3">
    <source>
        <dbReference type="ARBA" id="ARBA00022737"/>
    </source>
</evidence>